<evidence type="ECO:0000313" key="2">
    <source>
        <dbReference type="EnsemblMetazoa" id="HelroP184411"/>
    </source>
</evidence>
<dbReference type="Proteomes" id="UP000015101">
    <property type="component" value="Unassembled WGS sequence"/>
</dbReference>
<protein>
    <submittedName>
        <fullName evidence="1 2">Uncharacterized protein</fullName>
    </submittedName>
</protein>
<evidence type="ECO:0000313" key="3">
    <source>
        <dbReference type="Proteomes" id="UP000015101"/>
    </source>
</evidence>
<dbReference type="CTD" id="20209552"/>
<organism evidence="2 3">
    <name type="scientific">Helobdella robusta</name>
    <name type="common">Californian leech</name>
    <dbReference type="NCBI Taxonomy" id="6412"/>
    <lineage>
        <taxon>Eukaryota</taxon>
        <taxon>Metazoa</taxon>
        <taxon>Spiralia</taxon>
        <taxon>Lophotrochozoa</taxon>
        <taxon>Annelida</taxon>
        <taxon>Clitellata</taxon>
        <taxon>Hirudinea</taxon>
        <taxon>Rhynchobdellida</taxon>
        <taxon>Glossiphoniidae</taxon>
        <taxon>Helobdella</taxon>
    </lineage>
</organism>
<reference evidence="1 3" key="2">
    <citation type="journal article" date="2013" name="Nature">
        <title>Insights into bilaterian evolution from three spiralian genomes.</title>
        <authorList>
            <person name="Simakov O."/>
            <person name="Marletaz F."/>
            <person name="Cho S.J."/>
            <person name="Edsinger-Gonzales E."/>
            <person name="Havlak P."/>
            <person name="Hellsten U."/>
            <person name="Kuo D.H."/>
            <person name="Larsson T."/>
            <person name="Lv J."/>
            <person name="Arendt D."/>
            <person name="Savage R."/>
            <person name="Osoegawa K."/>
            <person name="de Jong P."/>
            <person name="Grimwood J."/>
            <person name="Chapman J.A."/>
            <person name="Shapiro H."/>
            <person name="Aerts A."/>
            <person name="Otillar R.P."/>
            <person name="Terry A.Y."/>
            <person name="Boore J.L."/>
            <person name="Grigoriev I.V."/>
            <person name="Lindberg D.R."/>
            <person name="Seaver E.C."/>
            <person name="Weisblat D.A."/>
            <person name="Putnam N.H."/>
            <person name="Rokhsar D.S."/>
        </authorList>
    </citation>
    <scope>NUCLEOTIDE SEQUENCE</scope>
</reference>
<evidence type="ECO:0000313" key="1">
    <source>
        <dbReference type="EMBL" id="ESN98201.1"/>
    </source>
</evidence>
<proteinExistence type="predicted"/>
<dbReference type="EMBL" id="AMQM01009939">
    <property type="status" value="NOT_ANNOTATED_CDS"/>
    <property type="molecule type" value="Genomic_DNA"/>
</dbReference>
<dbReference type="RefSeq" id="XP_009023700.1">
    <property type="nucleotide sequence ID" value="XM_009025452.1"/>
</dbReference>
<reference evidence="2" key="3">
    <citation type="submission" date="2015-06" db="UniProtKB">
        <authorList>
            <consortium name="EnsemblMetazoa"/>
        </authorList>
    </citation>
    <scope>IDENTIFICATION</scope>
</reference>
<sequence>MHVCLLPQWDLGHLESIENIKLVLVVTRSKKLRHWCQKWDLQKITTLGSKQYLQVIASTLFFLTKLIKNKSIQDSRIHVERNNKTIQDQRQYLQVIASTLFFLTKLIKNKSIQDSRIHVERNNKTIQDQRPPKFATGAVDVFPNLSTWYPSMFVAKMFSVRIFANLCKEFVLILPPPYPTTFA</sequence>
<name>T1FL53_HELRO</name>
<dbReference type="EnsemblMetazoa" id="HelroT184411">
    <property type="protein sequence ID" value="HelroP184411"/>
    <property type="gene ID" value="HelroG184411"/>
</dbReference>
<gene>
    <name evidence="2" type="primary">20209552</name>
    <name evidence="1" type="ORF">HELRODRAFT_184411</name>
</gene>
<dbReference type="AlphaFoldDB" id="T1FL53"/>
<dbReference type="KEGG" id="hro:HELRODRAFT_184411"/>
<dbReference type="GeneID" id="20209552"/>
<accession>T1FL53</accession>
<dbReference type="EMBL" id="AMQM01009938">
    <property type="status" value="NOT_ANNOTATED_CDS"/>
    <property type="molecule type" value="Genomic_DNA"/>
</dbReference>
<keyword evidence="3" id="KW-1185">Reference proteome</keyword>
<reference evidence="3" key="1">
    <citation type="submission" date="2012-12" db="EMBL/GenBank/DDBJ databases">
        <authorList>
            <person name="Hellsten U."/>
            <person name="Grimwood J."/>
            <person name="Chapman J.A."/>
            <person name="Shapiro H."/>
            <person name="Aerts A."/>
            <person name="Otillar R.P."/>
            <person name="Terry A.Y."/>
            <person name="Boore J.L."/>
            <person name="Simakov O."/>
            <person name="Marletaz F."/>
            <person name="Cho S.-J."/>
            <person name="Edsinger-Gonzales E."/>
            <person name="Havlak P."/>
            <person name="Kuo D.-H."/>
            <person name="Larsson T."/>
            <person name="Lv J."/>
            <person name="Arendt D."/>
            <person name="Savage R."/>
            <person name="Osoegawa K."/>
            <person name="de Jong P."/>
            <person name="Lindberg D.R."/>
            <person name="Seaver E.C."/>
            <person name="Weisblat D.A."/>
            <person name="Putnam N.H."/>
            <person name="Grigoriev I.V."/>
            <person name="Rokhsar D.S."/>
        </authorList>
    </citation>
    <scope>NUCLEOTIDE SEQUENCE</scope>
</reference>
<dbReference type="HOGENOM" id="CLU_1476716_0_0_1"/>
<dbReference type="EMBL" id="KB097200">
    <property type="protein sequence ID" value="ESN98201.1"/>
    <property type="molecule type" value="Genomic_DNA"/>
</dbReference>
<dbReference type="InParanoid" id="T1FL53"/>